<organism evidence="1 2">
    <name type="scientific">Cenarchaeum symbiosum (strain A)</name>
    <dbReference type="NCBI Taxonomy" id="414004"/>
    <lineage>
        <taxon>Archaea</taxon>
        <taxon>Nitrososphaerota</taxon>
        <taxon>Candidatus Cenarchaeales</taxon>
        <taxon>Candidatus Cenarchaeaceae</taxon>
        <taxon>Candidatus Cenarchaeum</taxon>
    </lineage>
</organism>
<dbReference type="AlphaFoldDB" id="A0RWS3"/>
<dbReference type="KEGG" id="csy:CENSYa_1163"/>
<dbReference type="STRING" id="414004.CENSYa_1163"/>
<accession>A0RWS3</accession>
<evidence type="ECO:0000313" key="1">
    <source>
        <dbReference type="EMBL" id="ABK77790.1"/>
    </source>
</evidence>
<sequence>MYCPENRSHAATARSFFRYLLGFLEFVDQKRYRYSIHASLGWKNKLKIGGSYLRAPACFSLD</sequence>
<dbReference type="Proteomes" id="UP000000758">
    <property type="component" value="Chromosome"/>
</dbReference>
<dbReference type="HOGENOM" id="CLU_2893069_0_0_2"/>
<gene>
    <name evidence="1" type="ordered locus">CENSYa_1163</name>
</gene>
<keyword evidence="2" id="KW-1185">Reference proteome</keyword>
<proteinExistence type="predicted"/>
<reference evidence="1 2" key="1">
    <citation type="journal article" date="2006" name="Proc. Natl. Acad. Sci. U.S.A.">
        <title>Genomic analysis of the uncultivated marine crenarchaeote Cenarchaeum symbiosum.</title>
        <authorList>
            <person name="Hallam S.J."/>
            <person name="Konstantinidis K.T."/>
            <person name="Putnam N."/>
            <person name="Schleper C."/>
            <person name="Watanabe Y."/>
            <person name="Sugahara J."/>
            <person name="Preston C."/>
            <person name="de la Torre J."/>
            <person name="Richardson P.M."/>
            <person name="DeLong E.F."/>
        </authorList>
    </citation>
    <scope>NUCLEOTIDE SEQUENCE [LARGE SCALE GENOMIC DNA]</scope>
    <source>
        <strain evidence="2">A</strain>
    </source>
</reference>
<evidence type="ECO:0000313" key="2">
    <source>
        <dbReference type="Proteomes" id="UP000000758"/>
    </source>
</evidence>
<dbReference type="EnsemblBacteria" id="ABK77790">
    <property type="protein sequence ID" value="ABK77790"/>
    <property type="gene ID" value="CENSYa_1163"/>
</dbReference>
<protein>
    <submittedName>
        <fullName evidence="1">Uncharacterized protein</fullName>
    </submittedName>
</protein>
<dbReference type="EMBL" id="DP000238">
    <property type="protein sequence ID" value="ABK77790.1"/>
    <property type="molecule type" value="Genomic_DNA"/>
</dbReference>
<name>A0RWS3_CENSY</name>